<feature type="compositionally biased region" description="Low complexity" evidence="14">
    <location>
        <begin position="65"/>
        <end position="77"/>
    </location>
</feature>
<feature type="transmembrane region" description="Helical" evidence="15">
    <location>
        <begin position="292"/>
        <end position="312"/>
    </location>
</feature>
<feature type="transmembrane region" description="Helical" evidence="15">
    <location>
        <begin position="97"/>
        <end position="116"/>
    </location>
</feature>
<keyword evidence="4" id="KW-0934">Plastid</keyword>
<keyword evidence="5" id="KW-0808">Transferase</keyword>
<keyword evidence="6 15" id="KW-0812">Transmembrane</keyword>
<dbReference type="GO" id="GO:0010276">
    <property type="term" value="F:phytol kinase activity"/>
    <property type="evidence" value="ECO:0007669"/>
    <property type="project" value="UniProtKB-EC"/>
</dbReference>
<dbReference type="STRING" id="3088.A0A383VLZ9"/>
<evidence type="ECO:0000256" key="14">
    <source>
        <dbReference type="SAM" id="MobiDB-lite"/>
    </source>
</evidence>
<dbReference type="InterPro" id="IPR039606">
    <property type="entry name" value="Phytol/farnesol_kinase"/>
</dbReference>
<evidence type="ECO:0000256" key="8">
    <source>
        <dbReference type="ARBA" id="ARBA00022946"/>
    </source>
</evidence>
<comment type="similarity">
    <text evidence="2">Belongs to the polyprenol kinase family.</text>
</comment>
<evidence type="ECO:0000256" key="12">
    <source>
        <dbReference type="ARBA" id="ARBA00039024"/>
    </source>
</evidence>
<evidence type="ECO:0000256" key="7">
    <source>
        <dbReference type="ARBA" id="ARBA00022777"/>
    </source>
</evidence>
<feature type="region of interest" description="Disordered" evidence="14">
    <location>
        <begin position="52"/>
        <end position="77"/>
    </location>
</feature>
<dbReference type="PANTHER" id="PTHR32523:SF8">
    <property type="entry name" value="DOLICHOL KINASE"/>
    <property type="match status" value="1"/>
</dbReference>
<keyword evidence="10 15" id="KW-0472">Membrane</keyword>
<keyword evidence="17" id="KW-1185">Reference proteome</keyword>
<comment type="catalytic activity">
    <reaction evidence="13">
        <text>phytol + CTP = phytyl phosphate + CDP + H(+)</text>
        <dbReference type="Rhea" id="RHEA:38055"/>
        <dbReference type="ChEBI" id="CHEBI:15378"/>
        <dbReference type="ChEBI" id="CHEBI:17327"/>
        <dbReference type="ChEBI" id="CHEBI:37563"/>
        <dbReference type="ChEBI" id="CHEBI:58069"/>
        <dbReference type="ChEBI" id="CHEBI:75483"/>
        <dbReference type="EC" id="2.7.1.182"/>
    </reaction>
</comment>
<evidence type="ECO:0000256" key="13">
    <source>
        <dbReference type="ARBA" id="ARBA00048889"/>
    </source>
</evidence>
<name>A0A383VLZ9_TETOB</name>
<comment type="pathway">
    <text evidence="11">Cofactor biosynthesis; tocopherol biosynthesis.</text>
</comment>
<evidence type="ECO:0000256" key="3">
    <source>
        <dbReference type="ARBA" id="ARBA00022528"/>
    </source>
</evidence>
<accession>A0A383VLZ9</accession>
<organism evidence="16 17">
    <name type="scientific">Tetradesmus obliquus</name>
    <name type="common">Green alga</name>
    <name type="synonym">Acutodesmus obliquus</name>
    <dbReference type="NCBI Taxonomy" id="3088"/>
    <lineage>
        <taxon>Eukaryota</taxon>
        <taxon>Viridiplantae</taxon>
        <taxon>Chlorophyta</taxon>
        <taxon>core chlorophytes</taxon>
        <taxon>Chlorophyceae</taxon>
        <taxon>CS clade</taxon>
        <taxon>Sphaeropleales</taxon>
        <taxon>Scenedesmaceae</taxon>
        <taxon>Tetradesmus</taxon>
    </lineage>
</organism>
<feature type="transmembrane region" description="Helical" evidence="15">
    <location>
        <begin position="258"/>
        <end position="280"/>
    </location>
</feature>
<sequence>MSTMMLSRGLSVSCGPLRARAGSSLPCCSLLTLSHDKRHVQLARSSLTVQPLGLRQPPQSCNTAPRQQQQRLQQQQQPRQQVRASALPFVNAAAQAIPQWDLLCGVAAAVCSIAWVKIFDRLKRAGVLEQKLSRKLVHITTGPIFVLTWLFFSDAPYARFIAAAVPCLNGIRLLAVGSGLISNPGLVNSMSRSGDKAELLRGPLYYIAVLAAVTVLFWRDNPAGAITVSMMCGGDGLADIVGRRFGTGKLPWNSNKSWAGSAAMFFAGMAMACGYFWLFCSLGYFECFPLQLVLPYLAVVCGACTLVESLPVNSWFDDNLSVPLVAAGVSMLVLPLAAAAAHGCSLPQQQHVLQMLHIS</sequence>
<dbReference type="GO" id="GO:0016020">
    <property type="term" value="C:membrane"/>
    <property type="evidence" value="ECO:0007669"/>
    <property type="project" value="UniProtKB-SubCell"/>
</dbReference>
<protein>
    <recommendedName>
        <fullName evidence="12">phytol kinase</fullName>
        <ecNumber evidence="12">2.7.1.182</ecNumber>
    </recommendedName>
</protein>
<keyword evidence="8" id="KW-0809">Transit peptide</keyword>
<evidence type="ECO:0000256" key="5">
    <source>
        <dbReference type="ARBA" id="ARBA00022679"/>
    </source>
</evidence>
<keyword evidence="7" id="KW-0418">Kinase</keyword>
<feature type="transmembrane region" description="Helical" evidence="15">
    <location>
        <begin position="136"/>
        <end position="152"/>
    </location>
</feature>
<dbReference type="PANTHER" id="PTHR32523">
    <property type="entry name" value="PHYTOL KINASE 1, CHLOROPLASTIC"/>
    <property type="match status" value="1"/>
</dbReference>
<proteinExistence type="inferred from homology"/>
<evidence type="ECO:0000256" key="11">
    <source>
        <dbReference type="ARBA" id="ARBA00024015"/>
    </source>
</evidence>
<evidence type="ECO:0000256" key="15">
    <source>
        <dbReference type="SAM" id="Phobius"/>
    </source>
</evidence>
<feature type="transmembrane region" description="Helical" evidence="15">
    <location>
        <begin position="202"/>
        <end position="219"/>
    </location>
</feature>
<dbReference type="AlphaFoldDB" id="A0A383VLZ9"/>
<evidence type="ECO:0000256" key="1">
    <source>
        <dbReference type="ARBA" id="ARBA00004508"/>
    </source>
</evidence>
<dbReference type="Proteomes" id="UP000256970">
    <property type="component" value="Unassembled WGS sequence"/>
</dbReference>
<reference evidence="16 17" key="1">
    <citation type="submission" date="2016-10" db="EMBL/GenBank/DDBJ databases">
        <authorList>
            <person name="Cai Z."/>
        </authorList>
    </citation>
    <scope>NUCLEOTIDE SEQUENCE [LARGE SCALE GENOMIC DNA]</scope>
</reference>
<evidence type="ECO:0000256" key="6">
    <source>
        <dbReference type="ARBA" id="ARBA00022692"/>
    </source>
</evidence>
<evidence type="ECO:0000256" key="9">
    <source>
        <dbReference type="ARBA" id="ARBA00022989"/>
    </source>
</evidence>
<evidence type="ECO:0000256" key="10">
    <source>
        <dbReference type="ARBA" id="ARBA00023136"/>
    </source>
</evidence>
<evidence type="ECO:0000313" key="17">
    <source>
        <dbReference type="Proteomes" id="UP000256970"/>
    </source>
</evidence>
<dbReference type="EMBL" id="FNXT01000689">
    <property type="protein sequence ID" value="SZX66201.1"/>
    <property type="molecule type" value="Genomic_DNA"/>
</dbReference>
<feature type="transmembrane region" description="Helical" evidence="15">
    <location>
        <begin position="158"/>
        <end position="181"/>
    </location>
</feature>
<comment type="subcellular location">
    <subcellularLocation>
        <location evidence="1">Plastid</location>
        <location evidence="1">Chloroplast membrane</location>
        <topology evidence="1">Multi-pass membrane protein</topology>
    </subcellularLocation>
</comment>
<dbReference type="EC" id="2.7.1.182" evidence="12"/>
<evidence type="ECO:0000313" key="16">
    <source>
        <dbReference type="EMBL" id="SZX66201.1"/>
    </source>
</evidence>
<evidence type="ECO:0000256" key="2">
    <source>
        <dbReference type="ARBA" id="ARBA00010794"/>
    </source>
</evidence>
<keyword evidence="9 15" id="KW-1133">Transmembrane helix</keyword>
<dbReference type="GO" id="GO:0009507">
    <property type="term" value="C:chloroplast"/>
    <property type="evidence" value="ECO:0007669"/>
    <property type="project" value="UniProtKB-SubCell"/>
</dbReference>
<evidence type="ECO:0000256" key="4">
    <source>
        <dbReference type="ARBA" id="ARBA00022640"/>
    </source>
</evidence>
<gene>
    <name evidence="16" type="ORF">BQ4739_LOCUS6640</name>
</gene>
<keyword evidence="3" id="KW-0150">Chloroplast</keyword>
<feature type="transmembrane region" description="Helical" evidence="15">
    <location>
        <begin position="324"/>
        <end position="346"/>
    </location>
</feature>